<comment type="caution">
    <text evidence="3">The sequence shown here is derived from an EMBL/GenBank/DDBJ whole genome shotgun (WGS) entry which is preliminary data.</text>
</comment>
<gene>
    <name evidence="3" type="ORF">H8730_06390</name>
</gene>
<protein>
    <submittedName>
        <fullName evidence="3">Uncharacterized protein</fullName>
    </submittedName>
</protein>
<name>A0A926HWX2_9FIRM</name>
<accession>A0A926HWX2</accession>
<keyword evidence="2" id="KW-0812">Transmembrane</keyword>
<keyword evidence="2" id="KW-1133">Transmembrane helix</keyword>
<proteinExistence type="predicted"/>
<keyword evidence="2" id="KW-0472">Membrane</keyword>
<evidence type="ECO:0000313" key="3">
    <source>
        <dbReference type="EMBL" id="MBC8543167.1"/>
    </source>
</evidence>
<dbReference type="Proteomes" id="UP000657006">
    <property type="component" value="Unassembled WGS sequence"/>
</dbReference>
<feature type="transmembrane region" description="Helical" evidence="2">
    <location>
        <begin position="84"/>
        <end position="105"/>
    </location>
</feature>
<reference evidence="3" key="1">
    <citation type="submission" date="2020-08" db="EMBL/GenBank/DDBJ databases">
        <title>Genome public.</title>
        <authorList>
            <person name="Liu C."/>
            <person name="Sun Q."/>
        </authorList>
    </citation>
    <scope>NUCLEOTIDE SEQUENCE</scope>
    <source>
        <strain evidence="3">NSJ-32</strain>
    </source>
</reference>
<evidence type="ECO:0000256" key="2">
    <source>
        <dbReference type="SAM" id="Phobius"/>
    </source>
</evidence>
<dbReference type="RefSeq" id="WP_249289581.1">
    <property type="nucleotide sequence ID" value="NZ_JACRSQ010000007.1"/>
</dbReference>
<feature type="region of interest" description="Disordered" evidence="1">
    <location>
        <begin position="113"/>
        <end position="132"/>
    </location>
</feature>
<evidence type="ECO:0000313" key="4">
    <source>
        <dbReference type="Proteomes" id="UP000657006"/>
    </source>
</evidence>
<organism evidence="3 4">
    <name type="scientific">Bianquea renquensis</name>
    <dbReference type="NCBI Taxonomy" id="2763661"/>
    <lineage>
        <taxon>Bacteria</taxon>
        <taxon>Bacillati</taxon>
        <taxon>Bacillota</taxon>
        <taxon>Clostridia</taxon>
        <taxon>Eubacteriales</taxon>
        <taxon>Bianqueaceae</taxon>
        <taxon>Bianquea</taxon>
    </lineage>
</organism>
<dbReference type="AlphaFoldDB" id="A0A926HWX2"/>
<keyword evidence="4" id="KW-1185">Reference proteome</keyword>
<sequence length="323" mass="35747">MADKKAQRLFLRLISETFFVSDDTLDSKKIDRLVKRLDRLDPIPSSASSAEEALQHWYHTQGIEPPSVELERPRFCSAKKRGKHIWKTIVAPAAILLTLFLVIWVPTNFQQSKTDSAMPNRTAEGEQNAAPQQYNEVGFDNAQSAESKLAAGESQDEEPASQYSGAMEYSRLFNSVDMSLPMGEWLKLKMDAGEPLAVTGTVTHVASDSATMSFVLHTEQGNLGLLLSSALFVPETILHRQVCVWIREDAYAPTANLGFSEEEMASLNVEPIEVDSQAPFDSANLAVFLVDEVGNLQAVYEDDSLEGEFPQTVEMWNSQVGGE</sequence>
<evidence type="ECO:0000256" key="1">
    <source>
        <dbReference type="SAM" id="MobiDB-lite"/>
    </source>
</evidence>
<dbReference type="EMBL" id="JACRSQ010000007">
    <property type="protein sequence ID" value="MBC8543167.1"/>
    <property type="molecule type" value="Genomic_DNA"/>
</dbReference>